<keyword evidence="9" id="KW-0812">Transmembrane</keyword>
<keyword evidence="7 9" id="KW-0472">Membrane</keyword>
<comment type="catalytic activity">
    <reaction evidence="1">
        <text>ATP + protein L-histidine = ADP + protein N-phospho-L-histidine.</text>
        <dbReference type="EC" id="2.7.13.3"/>
    </reaction>
</comment>
<dbReference type="Pfam" id="PF06580">
    <property type="entry name" value="His_kinase"/>
    <property type="match status" value="1"/>
</dbReference>
<evidence type="ECO:0000313" key="11">
    <source>
        <dbReference type="EMBL" id="GAE94373.1"/>
    </source>
</evidence>
<evidence type="ECO:0000256" key="6">
    <source>
        <dbReference type="ARBA" id="ARBA00022777"/>
    </source>
</evidence>
<organism evidence="11 12">
    <name type="scientific">Gracilibacillus boraciitolerans JCM 21714</name>
    <dbReference type="NCBI Taxonomy" id="1298598"/>
    <lineage>
        <taxon>Bacteria</taxon>
        <taxon>Bacillati</taxon>
        <taxon>Bacillota</taxon>
        <taxon>Bacilli</taxon>
        <taxon>Bacillales</taxon>
        <taxon>Bacillaceae</taxon>
        <taxon>Gracilibacillus</taxon>
    </lineage>
</organism>
<sequence>MNKWLQTIRGMSLRKRIVYLFSIAAFIPFISSVLLSYNAIYSILENKLESSAINTLKQTELSLSHTMDNLAQISQQFVYPSNTALNLNSYLETDDLSKGTALNEEIQTELDYITYTNAAAGLAVYIGENGEQLYRNMLIREDFTVEELPFIGEYNDISYYGPHISNNPLNTQYVISIIRDVELPNEKNVTLYLESSFSITKNIINMSQSMNNSFYLLLDEEGRIAFSELASIYPVDHNFYKVTSTASKGSTNGFYWFKSTNTKGWSMVSLIPQAKFDQEKNTWIKQMVFLAIVFGVCSLLIALLVWKMVYKPVRMFDSEIEAISNNNLTFKSEKTNIPEFDHSLNQLQVMKQQITELISEVEIKEKKRADLEIEKLLHQINPHFLMNTLDTVHWLAVIHKQEEIDKMVSALNNYYIII</sequence>
<comment type="subcellular location">
    <subcellularLocation>
        <location evidence="2">Membrane</location>
        <topology evidence="2">Multi-pass membrane protein</topology>
    </subcellularLocation>
</comment>
<keyword evidence="6 11" id="KW-0418">Kinase</keyword>
<feature type="transmembrane region" description="Helical" evidence="9">
    <location>
        <begin position="20"/>
        <end position="44"/>
    </location>
</feature>
<accession>W4VNF1</accession>
<evidence type="ECO:0000256" key="5">
    <source>
        <dbReference type="ARBA" id="ARBA00022679"/>
    </source>
</evidence>
<feature type="coiled-coil region" evidence="8">
    <location>
        <begin position="344"/>
        <end position="374"/>
    </location>
</feature>
<dbReference type="EC" id="2.7.13.3" evidence="3"/>
<evidence type="ECO:0000256" key="9">
    <source>
        <dbReference type="SAM" id="Phobius"/>
    </source>
</evidence>
<dbReference type="GO" id="GO:0000155">
    <property type="term" value="F:phosphorelay sensor kinase activity"/>
    <property type="evidence" value="ECO:0007669"/>
    <property type="project" value="InterPro"/>
</dbReference>
<dbReference type="PANTHER" id="PTHR45528">
    <property type="entry name" value="SENSOR HISTIDINE KINASE CPXA"/>
    <property type="match status" value="1"/>
</dbReference>
<protein>
    <recommendedName>
        <fullName evidence="3">histidine kinase</fullName>
        <ecNumber evidence="3">2.7.13.3</ecNumber>
    </recommendedName>
</protein>
<dbReference type="Proteomes" id="UP000019102">
    <property type="component" value="Unassembled WGS sequence"/>
</dbReference>
<keyword evidence="9" id="KW-1133">Transmembrane helix</keyword>
<evidence type="ECO:0000256" key="7">
    <source>
        <dbReference type="ARBA" id="ARBA00023136"/>
    </source>
</evidence>
<dbReference type="InterPro" id="IPR010559">
    <property type="entry name" value="Sig_transdc_His_kin_internal"/>
</dbReference>
<dbReference type="eggNOG" id="COG2972">
    <property type="taxonomic scope" value="Bacteria"/>
</dbReference>
<comment type="caution">
    <text evidence="11">The sequence shown here is derived from an EMBL/GenBank/DDBJ whole genome shotgun (WGS) entry which is preliminary data.</text>
</comment>
<reference evidence="11 12" key="1">
    <citation type="journal article" date="2014" name="Genome Announc.">
        <title>Draft Genome Sequence of the Boron-Tolerant and Moderately Halotolerant Bacterium Gracilibacillus boraciitolerans JCM 21714T.</title>
        <authorList>
            <person name="Ahmed I."/>
            <person name="Oshima K."/>
            <person name="Suda W."/>
            <person name="Kitamura K."/>
            <person name="Iida T."/>
            <person name="Ohmori Y."/>
            <person name="Fujiwara T."/>
            <person name="Hattori M."/>
            <person name="Ohkuma M."/>
        </authorList>
    </citation>
    <scope>NUCLEOTIDE SEQUENCE [LARGE SCALE GENOMIC DNA]</scope>
    <source>
        <strain evidence="11 12">JCM 21714</strain>
    </source>
</reference>
<evidence type="ECO:0000256" key="8">
    <source>
        <dbReference type="SAM" id="Coils"/>
    </source>
</evidence>
<proteinExistence type="predicted"/>
<dbReference type="EMBL" id="BAVS01000023">
    <property type="protein sequence ID" value="GAE94373.1"/>
    <property type="molecule type" value="Genomic_DNA"/>
</dbReference>
<evidence type="ECO:0000256" key="4">
    <source>
        <dbReference type="ARBA" id="ARBA00022553"/>
    </source>
</evidence>
<evidence type="ECO:0000259" key="10">
    <source>
        <dbReference type="Pfam" id="PF06580"/>
    </source>
</evidence>
<feature type="domain" description="Signal transduction histidine kinase internal region" evidence="10">
    <location>
        <begin position="372"/>
        <end position="415"/>
    </location>
</feature>
<evidence type="ECO:0000256" key="3">
    <source>
        <dbReference type="ARBA" id="ARBA00012438"/>
    </source>
</evidence>
<feature type="transmembrane region" description="Helical" evidence="9">
    <location>
        <begin position="287"/>
        <end position="306"/>
    </location>
</feature>
<evidence type="ECO:0000256" key="2">
    <source>
        <dbReference type="ARBA" id="ARBA00004141"/>
    </source>
</evidence>
<keyword evidence="12" id="KW-1185">Reference proteome</keyword>
<keyword evidence="8" id="KW-0175">Coiled coil</keyword>
<keyword evidence="5" id="KW-0808">Transferase</keyword>
<name>W4VNF1_9BACI</name>
<dbReference type="STRING" id="1298598.JCM21714_3526"/>
<dbReference type="RefSeq" id="WP_084040791.1">
    <property type="nucleotide sequence ID" value="NZ_BAVS01000023.1"/>
</dbReference>
<evidence type="ECO:0000256" key="1">
    <source>
        <dbReference type="ARBA" id="ARBA00000085"/>
    </source>
</evidence>
<dbReference type="OrthoDB" id="9776552at2"/>
<dbReference type="InterPro" id="IPR050398">
    <property type="entry name" value="HssS/ArlS-like"/>
</dbReference>
<dbReference type="PANTHER" id="PTHR45528:SF10">
    <property type="entry name" value="METHYL-ACCEPTING CHEMOTAXIS PROTEIN"/>
    <property type="match status" value="1"/>
</dbReference>
<evidence type="ECO:0000313" key="12">
    <source>
        <dbReference type="Proteomes" id="UP000019102"/>
    </source>
</evidence>
<dbReference type="Gene3D" id="6.10.340.10">
    <property type="match status" value="1"/>
</dbReference>
<dbReference type="AlphaFoldDB" id="W4VNF1"/>
<gene>
    <name evidence="11" type="ORF">JCM21714_3526</name>
</gene>
<dbReference type="GO" id="GO:0005886">
    <property type="term" value="C:plasma membrane"/>
    <property type="evidence" value="ECO:0007669"/>
    <property type="project" value="TreeGrafter"/>
</dbReference>
<keyword evidence="4" id="KW-0597">Phosphoprotein</keyword>